<feature type="domain" description="Glycosyl transferase family 3" evidence="4">
    <location>
        <begin position="72"/>
        <end position="314"/>
    </location>
</feature>
<dbReference type="SUPFAM" id="SSF52418">
    <property type="entry name" value="Nucleoside phosphorylase/phosphoribosyltransferase catalytic domain"/>
    <property type="match status" value="1"/>
</dbReference>
<dbReference type="InterPro" id="IPR035902">
    <property type="entry name" value="Nuc_phospho_transferase"/>
</dbReference>
<keyword evidence="2 3" id="KW-0808">Transferase</keyword>
<dbReference type="InterPro" id="IPR017459">
    <property type="entry name" value="Glycosyl_Trfase_fam3_N_dom"/>
</dbReference>
<dbReference type="HAMAP" id="MF_00211">
    <property type="entry name" value="TrpD"/>
    <property type="match status" value="1"/>
</dbReference>
<dbReference type="GO" id="GO:0004048">
    <property type="term" value="F:anthranilate phosphoribosyltransferase activity"/>
    <property type="evidence" value="ECO:0007669"/>
    <property type="project" value="UniProtKB-UniRule"/>
</dbReference>
<evidence type="ECO:0000259" key="5">
    <source>
        <dbReference type="Pfam" id="PF02885"/>
    </source>
</evidence>
<dbReference type="KEGG" id="ctak:4412677_00047"/>
<dbReference type="Proteomes" id="UP000215196">
    <property type="component" value="Chromosome 1"/>
</dbReference>
<feature type="binding site" evidence="3">
    <location>
        <position position="79"/>
    </location>
    <ligand>
        <name>anthranilate</name>
        <dbReference type="ChEBI" id="CHEBI:16567"/>
        <label>1</label>
    </ligand>
</feature>
<evidence type="ECO:0000256" key="1">
    <source>
        <dbReference type="ARBA" id="ARBA00022676"/>
    </source>
</evidence>
<comment type="cofactor">
    <cofactor evidence="3">
        <name>Mg(2+)</name>
        <dbReference type="ChEBI" id="CHEBI:18420"/>
    </cofactor>
    <text evidence="3">Binds 2 magnesium ions per monomer.</text>
</comment>
<comment type="pathway">
    <text evidence="3">Amino-acid biosynthesis; L-tryptophan biosynthesis; L-tryptophan from chorismate: step 2/5.</text>
</comment>
<reference evidence="6 7" key="1">
    <citation type="submission" date="2017-06" db="EMBL/GenBank/DDBJ databases">
        <authorList>
            <consortium name="Pathogen Informatics"/>
        </authorList>
    </citation>
    <scope>NUCLEOTIDE SEQUENCE [LARGE SCALE GENOMIC DNA]</scope>
    <source>
        <strain evidence="6 7">NCTC13490</strain>
    </source>
</reference>
<feature type="binding site" evidence="3">
    <location>
        <position position="165"/>
    </location>
    <ligand>
        <name>anthranilate</name>
        <dbReference type="ChEBI" id="CHEBI:16567"/>
        <label>2</label>
    </ligand>
</feature>
<comment type="function">
    <text evidence="3">Catalyzes the transfer of the phosphoribosyl group of 5-phosphorylribose-1-pyrophosphate (PRPP) to anthranilate to yield N-(5'-phosphoribosyl)-anthranilate (PRA).</text>
</comment>
<dbReference type="Gene3D" id="3.40.1030.10">
    <property type="entry name" value="Nucleoside phosphorylase/phosphoribosyltransferase catalytic domain"/>
    <property type="match status" value="1"/>
</dbReference>
<evidence type="ECO:0000256" key="3">
    <source>
        <dbReference type="HAMAP-Rule" id="MF_00211"/>
    </source>
</evidence>
<accession>A0A239WCL1</accession>
<dbReference type="NCBIfam" id="TIGR01245">
    <property type="entry name" value="trpD"/>
    <property type="match status" value="1"/>
</dbReference>
<proteinExistence type="inferred from homology"/>
<evidence type="ECO:0000256" key="2">
    <source>
        <dbReference type="ARBA" id="ARBA00022679"/>
    </source>
</evidence>
<keyword evidence="3" id="KW-0057">Aromatic amino acid biosynthesis</keyword>
<comment type="catalytic activity">
    <reaction evidence="3">
        <text>N-(5-phospho-beta-D-ribosyl)anthranilate + diphosphate = 5-phospho-alpha-D-ribose 1-diphosphate + anthranilate</text>
        <dbReference type="Rhea" id="RHEA:11768"/>
        <dbReference type="ChEBI" id="CHEBI:16567"/>
        <dbReference type="ChEBI" id="CHEBI:18277"/>
        <dbReference type="ChEBI" id="CHEBI:33019"/>
        <dbReference type="ChEBI" id="CHEBI:58017"/>
        <dbReference type="EC" id="2.4.2.18"/>
    </reaction>
</comment>
<keyword evidence="1 3" id="KW-0328">Glycosyltransferase</keyword>
<dbReference type="AlphaFoldDB" id="A0A239WCL1"/>
<dbReference type="RefSeq" id="WP_095069270.1">
    <property type="nucleotide sequence ID" value="NZ_LT906465.1"/>
</dbReference>
<keyword evidence="3" id="KW-0028">Amino-acid biosynthesis</keyword>
<feature type="binding site" evidence="3">
    <location>
        <begin position="107"/>
        <end position="115"/>
    </location>
    <ligand>
        <name>5-phospho-alpha-D-ribose 1-diphosphate</name>
        <dbReference type="ChEBI" id="CHEBI:58017"/>
    </ligand>
</feature>
<dbReference type="PANTHER" id="PTHR43285">
    <property type="entry name" value="ANTHRANILATE PHOSPHORIBOSYLTRANSFERASE"/>
    <property type="match status" value="1"/>
</dbReference>
<dbReference type="SUPFAM" id="SSF47648">
    <property type="entry name" value="Nucleoside phosphorylase/phosphoribosyltransferase N-terminal domain"/>
    <property type="match status" value="1"/>
</dbReference>
<feature type="binding site" evidence="3">
    <location>
        <position position="79"/>
    </location>
    <ligand>
        <name>5-phospho-alpha-D-ribose 1-diphosphate</name>
        <dbReference type="ChEBI" id="CHEBI:58017"/>
    </ligand>
</feature>
<dbReference type="GO" id="GO:0000162">
    <property type="term" value="P:L-tryptophan biosynthetic process"/>
    <property type="evidence" value="ECO:0007669"/>
    <property type="project" value="UniProtKB-UniRule"/>
</dbReference>
<dbReference type="Pfam" id="PF02885">
    <property type="entry name" value="Glycos_trans_3N"/>
    <property type="match status" value="1"/>
</dbReference>
<dbReference type="GO" id="GO:0000287">
    <property type="term" value="F:magnesium ion binding"/>
    <property type="evidence" value="ECO:0007669"/>
    <property type="project" value="UniProtKB-UniRule"/>
</dbReference>
<dbReference type="GO" id="GO:0005829">
    <property type="term" value="C:cytosol"/>
    <property type="evidence" value="ECO:0007669"/>
    <property type="project" value="TreeGrafter"/>
</dbReference>
<evidence type="ECO:0000313" key="6">
    <source>
        <dbReference type="EMBL" id="SNV31663.1"/>
    </source>
</evidence>
<keyword evidence="3" id="KW-0460">Magnesium</keyword>
<dbReference type="PANTHER" id="PTHR43285:SF2">
    <property type="entry name" value="ANTHRANILATE PHOSPHORIBOSYLTRANSFERASE"/>
    <property type="match status" value="1"/>
</dbReference>
<feature type="domain" description="Glycosyl transferase family 3 N-terminal" evidence="5">
    <location>
        <begin position="2"/>
        <end position="63"/>
    </location>
</feature>
<organism evidence="6 7">
    <name type="scientific">Chryseobacterium taklimakanense</name>
    <dbReference type="NCBI Taxonomy" id="536441"/>
    <lineage>
        <taxon>Bacteria</taxon>
        <taxon>Pseudomonadati</taxon>
        <taxon>Bacteroidota</taxon>
        <taxon>Flavobacteriia</taxon>
        <taxon>Flavobacteriales</taxon>
        <taxon>Weeksellaceae</taxon>
        <taxon>Chryseobacterium group</taxon>
        <taxon>Chryseobacterium</taxon>
    </lineage>
</organism>
<comment type="caution">
    <text evidence="3">Lacks conserved residue(s) required for the propagation of feature annotation.</text>
</comment>
<feature type="binding site" evidence="3">
    <location>
        <begin position="89"/>
        <end position="92"/>
    </location>
    <ligand>
        <name>5-phospho-alpha-D-ribose 1-diphosphate</name>
        <dbReference type="ChEBI" id="CHEBI:58017"/>
    </ligand>
</feature>
<dbReference type="EC" id="2.4.2.18" evidence="3"/>
<protein>
    <recommendedName>
        <fullName evidence="3">Anthranilate phosphoribosyltransferase</fullName>
        <ecNumber evidence="3">2.4.2.18</ecNumber>
    </recommendedName>
</protein>
<name>A0A239WCL1_9FLAO</name>
<keyword evidence="3" id="KW-0822">Tryptophan biosynthesis</keyword>
<feature type="binding site" evidence="3">
    <location>
        <begin position="82"/>
        <end position="83"/>
    </location>
    <ligand>
        <name>5-phospho-alpha-D-ribose 1-diphosphate</name>
        <dbReference type="ChEBI" id="CHEBI:58017"/>
    </ligand>
</feature>
<dbReference type="InterPro" id="IPR000312">
    <property type="entry name" value="Glycosyl_Trfase_fam3"/>
</dbReference>
<feature type="binding site" evidence="3">
    <location>
        <position position="223"/>
    </location>
    <ligand>
        <name>Mg(2+)</name>
        <dbReference type="ChEBI" id="CHEBI:18420"/>
        <label>2</label>
    </ligand>
</feature>
<feature type="binding site" evidence="3">
    <location>
        <position position="119"/>
    </location>
    <ligand>
        <name>5-phospho-alpha-D-ribose 1-diphosphate</name>
        <dbReference type="ChEBI" id="CHEBI:58017"/>
    </ligand>
</feature>
<sequence length="328" mass="35851">MKEILQYLFNHQTLSKAEAKSIMIEIANSKFNENEVTSFVTVFLMRSITLDELEGFSSALLQLAQPVNLGTDDLVDIVGTGGDGKDTFNISTLASLVVAGAGQKVAKQGNYGASSVSGASNVLENLGYKFKNNEEDLKNDLKKANFCFLHAPVFHTALRSVAPLRKNLGLKTFFNLLGPLINPARPKYSMIGVANPEIGRIYQYLLQNRNANFMIVNSLDGYDEISLTSDTKIIDKHGEKIYSAEDLHFKNIDAEEIFGGKTQQAASDIFVKILEGKGSEAQNSVVLANAALALQNTGKHGRYTDCLEMAKDSLFGKKALKTLQSLID</sequence>
<dbReference type="EMBL" id="LT906465">
    <property type="protein sequence ID" value="SNV31663.1"/>
    <property type="molecule type" value="Genomic_DNA"/>
</dbReference>
<keyword evidence="7" id="KW-1185">Reference proteome</keyword>
<feature type="binding site" evidence="3">
    <location>
        <position position="110"/>
    </location>
    <ligand>
        <name>anthranilate</name>
        <dbReference type="ChEBI" id="CHEBI:16567"/>
        <label>1</label>
    </ligand>
</feature>
<feature type="binding site" evidence="3">
    <location>
        <position position="91"/>
    </location>
    <ligand>
        <name>Mg(2+)</name>
        <dbReference type="ChEBI" id="CHEBI:18420"/>
        <label>1</label>
    </ligand>
</feature>
<feature type="binding site" evidence="3">
    <location>
        <position position="87"/>
    </location>
    <ligand>
        <name>5-phospho-alpha-D-ribose 1-diphosphate</name>
        <dbReference type="ChEBI" id="CHEBI:58017"/>
    </ligand>
</feature>
<dbReference type="InterPro" id="IPR005940">
    <property type="entry name" value="Anthranilate_Pribosyl_Tfrase"/>
</dbReference>
<comment type="subunit">
    <text evidence="3">Homodimer.</text>
</comment>
<dbReference type="Gene3D" id="1.20.970.10">
    <property type="entry name" value="Transferase, Pyrimidine Nucleoside Phosphorylase, Chain C"/>
    <property type="match status" value="1"/>
</dbReference>
<dbReference type="InterPro" id="IPR036320">
    <property type="entry name" value="Glycosyl_Trfase_fam3_N_dom_sf"/>
</dbReference>
<comment type="similarity">
    <text evidence="3">Belongs to the anthranilate phosphoribosyltransferase family.</text>
</comment>
<gene>
    <name evidence="3 6" type="primary">trpD</name>
    <name evidence="6" type="ORF">SAMEA4412677_00047</name>
</gene>
<dbReference type="Pfam" id="PF00591">
    <property type="entry name" value="Glycos_transf_3"/>
    <property type="match status" value="1"/>
</dbReference>
<evidence type="ECO:0000313" key="7">
    <source>
        <dbReference type="Proteomes" id="UP000215196"/>
    </source>
</evidence>
<keyword evidence="3" id="KW-0479">Metal-binding</keyword>
<feature type="binding site" evidence="3">
    <location>
        <position position="224"/>
    </location>
    <ligand>
        <name>Mg(2+)</name>
        <dbReference type="ChEBI" id="CHEBI:18420"/>
        <label>1</label>
    </ligand>
</feature>
<feature type="binding site" evidence="3">
    <location>
        <position position="224"/>
    </location>
    <ligand>
        <name>Mg(2+)</name>
        <dbReference type="ChEBI" id="CHEBI:18420"/>
        <label>2</label>
    </ligand>
</feature>
<evidence type="ECO:0000259" key="4">
    <source>
        <dbReference type="Pfam" id="PF00591"/>
    </source>
</evidence>